<feature type="transmembrane region" description="Helical" evidence="1">
    <location>
        <begin position="162"/>
        <end position="180"/>
    </location>
</feature>
<dbReference type="AlphaFoldDB" id="A0A843S7V6"/>
<dbReference type="InterPro" id="IPR010559">
    <property type="entry name" value="Sig_transdc_His_kin_internal"/>
</dbReference>
<keyword evidence="4" id="KW-1185">Reference proteome</keyword>
<feature type="transmembrane region" description="Helical" evidence="1">
    <location>
        <begin position="88"/>
        <end position="105"/>
    </location>
</feature>
<dbReference type="SUPFAM" id="SSF55874">
    <property type="entry name" value="ATPase domain of HSP90 chaperone/DNA topoisomerase II/histidine kinase"/>
    <property type="match status" value="1"/>
</dbReference>
<keyword evidence="1" id="KW-1133">Transmembrane helix</keyword>
<gene>
    <name evidence="3" type="ORF">GEV01_01865</name>
</gene>
<comment type="caution">
    <text evidence="3">The sequence shown here is derived from an EMBL/GenBank/DDBJ whole genome shotgun (WGS) entry which is preliminary data.</text>
</comment>
<name>A0A843S7V6_9BURK</name>
<evidence type="ECO:0000313" key="4">
    <source>
        <dbReference type="Proteomes" id="UP000444318"/>
    </source>
</evidence>
<keyword evidence="3" id="KW-0418">Kinase</keyword>
<dbReference type="Proteomes" id="UP000444318">
    <property type="component" value="Unassembled WGS sequence"/>
</dbReference>
<dbReference type="Pfam" id="PF06580">
    <property type="entry name" value="His_kinase"/>
    <property type="match status" value="1"/>
</dbReference>
<evidence type="ECO:0000256" key="1">
    <source>
        <dbReference type="SAM" id="Phobius"/>
    </source>
</evidence>
<feature type="transmembrane region" description="Helical" evidence="1">
    <location>
        <begin position="126"/>
        <end position="150"/>
    </location>
</feature>
<dbReference type="InterPro" id="IPR005467">
    <property type="entry name" value="His_kinase_dom"/>
</dbReference>
<dbReference type="SMART" id="SM00387">
    <property type="entry name" value="HATPase_c"/>
    <property type="match status" value="1"/>
</dbReference>
<dbReference type="PANTHER" id="PTHR34220:SF9">
    <property type="entry name" value="SIGNAL TRANSDUCTION HISTIDINE KINASE INTERNAL REGION DOMAIN-CONTAINING PROTEIN"/>
    <property type="match status" value="1"/>
</dbReference>
<accession>A0A843S7V6</accession>
<dbReference type="InterPro" id="IPR050640">
    <property type="entry name" value="Bact_2-comp_sensor_kinase"/>
</dbReference>
<dbReference type="GO" id="GO:0016020">
    <property type="term" value="C:membrane"/>
    <property type="evidence" value="ECO:0007669"/>
    <property type="project" value="InterPro"/>
</dbReference>
<reference evidence="3 4" key="1">
    <citation type="submission" date="2019-10" db="EMBL/GenBank/DDBJ databases">
        <title>Two novel species isolated from a subtropical stream in China.</title>
        <authorList>
            <person name="Lu H."/>
        </authorList>
    </citation>
    <scope>NUCLEOTIDE SEQUENCE [LARGE SCALE GENOMIC DNA]</scope>
    <source>
        <strain evidence="3 4">FT103W</strain>
    </source>
</reference>
<evidence type="ECO:0000313" key="3">
    <source>
        <dbReference type="EMBL" id="MQA18254.1"/>
    </source>
</evidence>
<dbReference type="RefSeq" id="WP_152801142.1">
    <property type="nucleotide sequence ID" value="NZ_WHUF01000001.1"/>
</dbReference>
<protein>
    <submittedName>
        <fullName evidence="3">Sensor histidine kinase</fullName>
    </submittedName>
</protein>
<dbReference type="GO" id="GO:0000155">
    <property type="term" value="F:phosphorelay sensor kinase activity"/>
    <property type="evidence" value="ECO:0007669"/>
    <property type="project" value="InterPro"/>
</dbReference>
<dbReference type="EMBL" id="WHUF01000001">
    <property type="protein sequence ID" value="MQA18254.1"/>
    <property type="molecule type" value="Genomic_DNA"/>
</dbReference>
<keyword evidence="1" id="KW-0812">Transmembrane</keyword>
<keyword evidence="1" id="KW-0472">Membrane</keyword>
<sequence>MTNLENTMNHRSEASMASLDVAEPSLAHPMDLIPFFRRWPPTAQRNLLYTLLWNCGLGTLLTVLEMLMSPDRGALLGDWQWALVQAHWLPMLFISNLIGFLVHGGHAAVNALTQDWPSRAKGMPRLLFNLGLVLASVLIGLSVGTALLNGKNIFELLDNRSAVLQSVILATVIALLMYLVRRGAERRLAAALEKARQQELIASSARLLAEARLRALQAQIEPHFLYNTLANVVSLIGPQPAKAQHMLERFIDYLRASLAASRSEEATLGSEAKLIAAYLDVLAVRMGERLRYRIEVPDELRQFAIAPMLLQPVVENAISHGLEPKVEGGEIVVSAQLDGAHLRLQISDTGAGLGSTMSAKPGGGVGLSNLRERLRSLYGAAARVELLENQPCGMTVRLMLPLNASLTSKHSAP</sequence>
<proteinExistence type="predicted"/>
<keyword evidence="3" id="KW-0808">Transferase</keyword>
<feature type="transmembrane region" description="Helical" evidence="1">
    <location>
        <begin position="47"/>
        <end position="68"/>
    </location>
</feature>
<organism evidence="3 4">
    <name type="scientific">Rugamonas rivuli</name>
    <dbReference type="NCBI Taxonomy" id="2743358"/>
    <lineage>
        <taxon>Bacteria</taxon>
        <taxon>Pseudomonadati</taxon>
        <taxon>Pseudomonadota</taxon>
        <taxon>Betaproteobacteria</taxon>
        <taxon>Burkholderiales</taxon>
        <taxon>Oxalobacteraceae</taxon>
        <taxon>Telluria group</taxon>
        <taxon>Rugamonas</taxon>
    </lineage>
</organism>
<dbReference type="InterPro" id="IPR003594">
    <property type="entry name" value="HATPase_dom"/>
</dbReference>
<dbReference type="Pfam" id="PF02518">
    <property type="entry name" value="HATPase_c"/>
    <property type="match status" value="1"/>
</dbReference>
<dbReference type="PROSITE" id="PS50109">
    <property type="entry name" value="HIS_KIN"/>
    <property type="match status" value="1"/>
</dbReference>
<feature type="domain" description="Histidine kinase" evidence="2">
    <location>
        <begin position="247"/>
        <end position="404"/>
    </location>
</feature>
<dbReference type="Gene3D" id="3.30.565.10">
    <property type="entry name" value="Histidine kinase-like ATPase, C-terminal domain"/>
    <property type="match status" value="1"/>
</dbReference>
<dbReference type="PANTHER" id="PTHR34220">
    <property type="entry name" value="SENSOR HISTIDINE KINASE YPDA"/>
    <property type="match status" value="1"/>
</dbReference>
<dbReference type="InterPro" id="IPR036890">
    <property type="entry name" value="HATPase_C_sf"/>
</dbReference>
<evidence type="ECO:0000259" key="2">
    <source>
        <dbReference type="PROSITE" id="PS50109"/>
    </source>
</evidence>